<organism evidence="4 5">
    <name type="scientific">Candidatus Roizmanbacteria bacterium GW2011_GWA2_36_23</name>
    <dbReference type="NCBI Taxonomy" id="1618480"/>
    <lineage>
        <taxon>Bacteria</taxon>
        <taxon>Candidatus Roizmaniibacteriota</taxon>
    </lineage>
</organism>
<dbReference type="InterPro" id="IPR051201">
    <property type="entry name" value="Chloro_Bact_Ser_Proteases"/>
</dbReference>
<dbReference type="InterPro" id="IPR036034">
    <property type="entry name" value="PDZ_sf"/>
</dbReference>
<dbReference type="Gene3D" id="2.40.10.120">
    <property type="match status" value="1"/>
</dbReference>
<dbReference type="InterPro" id="IPR001940">
    <property type="entry name" value="Peptidase_S1C"/>
</dbReference>
<sequence length="384" mass="41987">MRKLLLLLALLIVFVASGQSARLFPQISLEKYLRLPKSITQTTIPEKQTVIYEESVITDVVEKTLPSVVTIGITKTASSSDFSETDPFYPFSPFRQTPDKKEKIERNIGSGFIISKDGLIITNKHVVSDSKATYKVLTNSNKKHDVVKIYRDPLNDLAILKIDTNGLKPIPLGESSNLKLGQLVIAIGTPLGEFTNTVTKGIISGLGRGITAGSPLEGFVEKLDNVIQTDAPINPGNSGGPLLNSKGQVIGINTAIAEEGQNIGFAIPVNIVKELIENFNKTGGSFERPYIGVRYRMIDRQTAILNEIVEGAYVVEVVPGSPADKAGIQDEDIIIEFDGKRIKGDDDQGLTKLMLQKKIGENVRVKIIREKETKTYSIILEAIQ</sequence>
<proteinExistence type="predicted"/>
<accession>A0A0G0GPP9</accession>
<dbReference type="Proteomes" id="UP000034344">
    <property type="component" value="Unassembled WGS sequence"/>
</dbReference>
<evidence type="ECO:0000256" key="2">
    <source>
        <dbReference type="ARBA" id="ARBA00022801"/>
    </source>
</evidence>
<dbReference type="SUPFAM" id="SSF50156">
    <property type="entry name" value="PDZ domain-like"/>
    <property type="match status" value="1"/>
</dbReference>
<dbReference type="PROSITE" id="PS50106">
    <property type="entry name" value="PDZ"/>
    <property type="match status" value="1"/>
</dbReference>
<dbReference type="STRING" id="1618480.US11_C0004G0039"/>
<dbReference type="InterPro" id="IPR001478">
    <property type="entry name" value="PDZ"/>
</dbReference>
<dbReference type="Pfam" id="PF13180">
    <property type="entry name" value="PDZ_2"/>
    <property type="match status" value="1"/>
</dbReference>
<keyword evidence="1 4" id="KW-0645">Protease</keyword>
<dbReference type="SMART" id="SM00228">
    <property type="entry name" value="PDZ"/>
    <property type="match status" value="1"/>
</dbReference>
<dbReference type="Gene3D" id="2.30.42.10">
    <property type="match status" value="1"/>
</dbReference>
<comment type="caution">
    <text evidence="4">The sequence shown here is derived from an EMBL/GenBank/DDBJ whole genome shotgun (WGS) entry which is preliminary data.</text>
</comment>
<dbReference type="GO" id="GO:0006508">
    <property type="term" value="P:proteolysis"/>
    <property type="evidence" value="ECO:0007669"/>
    <property type="project" value="UniProtKB-KW"/>
</dbReference>
<name>A0A0G0GPP9_9BACT</name>
<evidence type="ECO:0000259" key="3">
    <source>
        <dbReference type="PROSITE" id="PS50106"/>
    </source>
</evidence>
<dbReference type="EMBL" id="LBRS01000004">
    <property type="protein sequence ID" value="KKQ01769.1"/>
    <property type="molecule type" value="Genomic_DNA"/>
</dbReference>
<evidence type="ECO:0000313" key="4">
    <source>
        <dbReference type="EMBL" id="KKQ01769.1"/>
    </source>
</evidence>
<dbReference type="PANTHER" id="PTHR43343:SF3">
    <property type="entry name" value="PROTEASE DO-LIKE 8, CHLOROPLASTIC"/>
    <property type="match status" value="1"/>
</dbReference>
<feature type="domain" description="PDZ" evidence="3">
    <location>
        <begin position="275"/>
        <end position="344"/>
    </location>
</feature>
<gene>
    <name evidence="4" type="ORF">US11_C0004G0039</name>
</gene>
<dbReference type="PANTHER" id="PTHR43343">
    <property type="entry name" value="PEPTIDASE S12"/>
    <property type="match status" value="1"/>
</dbReference>
<protein>
    <submittedName>
        <fullName evidence="4">Putative serine protease do-like protein</fullName>
    </submittedName>
</protein>
<dbReference type="InterPro" id="IPR009003">
    <property type="entry name" value="Peptidase_S1_PA"/>
</dbReference>
<dbReference type="GO" id="GO:0004252">
    <property type="term" value="F:serine-type endopeptidase activity"/>
    <property type="evidence" value="ECO:0007669"/>
    <property type="project" value="InterPro"/>
</dbReference>
<dbReference type="PRINTS" id="PR00834">
    <property type="entry name" value="PROTEASES2C"/>
</dbReference>
<reference evidence="4 5" key="1">
    <citation type="journal article" date="2015" name="Nature">
        <title>rRNA introns, odd ribosomes, and small enigmatic genomes across a large radiation of phyla.</title>
        <authorList>
            <person name="Brown C.T."/>
            <person name="Hug L.A."/>
            <person name="Thomas B.C."/>
            <person name="Sharon I."/>
            <person name="Castelle C.J."/>
            <person name="Singh A."/>
            <person name="Wilkins M.J."/>
            <person name="Williams K.H."/>
            <person name="Banfield J.F."/>
        </authorList>
    </citation>
    <scope>NUCLEOTIDE SEQUENCE [LARGE SCALE GENOMIC DNA]</scope>
</reference>
<dbReference type="Pfam" id="PF13365">
    <property type="entry name" value="Trypsin_2"/>
    <property type="match status" value="1"/>
</dbReference>
<keyword evidence="2" id="KW-0378">Hydrolase</keyword>
<dbReference type="CDD" id="cd06779">
    <property type="entry name" value="cpPDZ_Deg_HtrA-like"/>
    <property type="match status" value="1"/>
</dbReference>
<evidence type="ECO:0000313" key="5">
    <source>
        <dbReference type="Proteomes" id="UP000034344"/>
    </source>
</evidence>
<evidence type="ECO:0000256" key="1">
    <source>
        <dbReference type="ARBA" id="ARBA00022670"/>
    </source>
</evidence>
<dbReference type="SUPFAM" id="SSF50494">
    <property type="entry name" value="Trypsin-like serine proteases"/>
    <property type="match status" value="1"/>
</dbReference>
<dbReference type="AlphaFoldDB" id="A0A0G0GPP9"/>